<keyword evidence="3" id="KW-0378">Hydrolase</keyword>
<keyword evidence="4" id="KW-1185">Reference proteome</keyword>
<organism evidence="3 4">
    <name type="scientific">Albibacterium bauzanense</name>
    <dbReference type="NCBI Taxonomy" id="653929"/>
    <lineage>
        <taxon>Bacteria</taxon>
        <taxon>Pseudomonadati</taxon>
        <taxon>Bacteroidota</taxon>
        <taxon>Sphingobacteriia</taxon>
        <taxon>Sphingobacteriales</taxon>
        <taxon>Sphingobacteriaceae</taxon>
        <taxon>Albibacterium</taxon>
    </lineage>
</organism>
<dbReference type="GO" id="GO:0006506">
    <property type="term" value="P:GPI anchor biosynthetic process"/>
    <property type="evidence" value="ECO:0007669"/>
    <property type="project" value="TreeGrafter"/>
</dbReference>
<keyword evidence="1" id="KW-1133">Transmembrane helix</keyword>
<keyword evidence="1" id="KW-0812">Transmembrane</keyword>
<dbReference type="EMBL" id="SMGO01000002">
    <property type="protein sequence ID" value="TCK82806.1"/>
    <property type="molecule type" value="Genomic_DNA"/>
</dbReference>
<gene>
    <name evidence="3" type="ORF">C8N28_1391</name>
</gene>
<dbReference type="Proteomes" id="UP000294616">
    <property type="component" value="Unassembled WGS sequence"/>
</dbReference>
<protein>
    <submittedName>
        <fullName evidence="3">Endonuclease/exonuclease/phosphatase family metal-dependent hydrolase</fullName>
    </submittedName>
</protein>
<dbReference type="GO" id="GO:0016020">
    <property type="term" value="C:membrane"/>
    <property type="evidence" value="ECO:0007669"/>
    <property type="project" value="GOC"/>
</dbReference>
<dbReference type="OrthoDB" id="635146at2"/>
<dbReference type="AlphaFoldDB" id="A0A4R1LTZ6"/>
<keyword evidence="3" id="KW-0255">Endonuclease</keyword>
<dbReference type="Gene3D" id="3.60.10.10">
    <property type="entry name" value="Endonuclease/exonuclease/phosphatase"/>
    <property type="match status" value="1"/>
</dbReference>
<keyword evidence="3" id="KW-0269">Exonuclease</keyword>
<evidence type="ECO:0000256" key="1">
    <source>
        <dbReference type="SAM" id="Phobius"/>
    </source>
</evidence>
<dbReference type="RefSeq" id="WP_132222955.1">
    <property type="nucleotide sequence ID" value="NZ_SMGO01000002.1"/>
</dbReference>
<dbReference type="PANTHER" id="PTHR14859">
    <property type="entry name" value="CALCOFLUOR WHITE HYPERSENSITIVE PROTEIN PRECURSOR"/>
    <property type="match status" value="1"/>
</dbReference>
<dbReference type="GO" id="GO:0004519">
    <property type="term" value="F:endonuclease activity"/>
    <property type="evidence" value="ECO:0007669"/>
    <property type="project" value="UniProtKB-KW"/>
</dbReference>
<reference evidence="3 4" key="1">
    <citation type="submission" date="2019-03" db="EMBL/GenBank/DDBJ databases">
        <title>Genomic Encyclopedia of Archaeal and Bacterial Type Strains, Phase II (KMG-II): from individual species to whole genera.</title>
        <authorList>
            <person name="Goeker M."/>
        </authorList>
    </citation>
    <scope>NUCLEOTIDE SEQUENCE [LARGE SCALE GENOMIC DNA]</scope>
    <source>
        <strain evidence="3 4">DSM 22554</strain>
    </source>
</reference>
<accession>A0A4R1LTZ6</accession>
<evidence type="ECO:0000259" key="2">
    <source>
        <dbReference type="Pfam" id="PF03372"/>
    </source>
</evidence>
<evidence type="ECO:0000313" key="3">
    <source>
        <dbReference type="EMBL" id="TCK82806.1"/>
    </source>
</evidence>
<dbReference type="PANTHER" id="PTHR14859:SF15">
    <property type="entry name" value="ENDONUCLEASE_EXONUCLEASE_PHOSPHATASE DOMAIN-CONTAINING PROTEIN"/>
    <property type="match status" value="1"/>
</dbReference>
<keyword evidence="3" id="KW-0540">Nuclease</keyword>
<dbReference type="InterPro" id="IPR036691">
    <property type="entry name" value="Endo/exonu/phosph_ase_sf"/>
</dbReference>
<feature type="domain" description="Endonuclease/exonuclease/phosphatase" evidence="2">
    <location>
        <begin position="110"/>
        <end position="360"/>
    </location>
</feature>
<dbReference type="Pfam" id="PF03372">
    <property type="entry name" value="Exo_endo_phos"/>
    <property type="match status" value="1"/>
</dbReference>
<name>A0A4R1LTZ6_9SPHI</name>
<comment type="caution">
    <text evidence="3">The sequence shown here is derived from an EMBL/GenBank/DDBJ whole genome shotgun (WGS) entry which is preliminary data.</text>
</comment>
<keyword evidence="1" id="KW-0472">Membrane</keyword>
<feature type="transmembrane region" description="Helical" evidence="1">
    <location>
        <begin position="12"/>
        <end position="33"/>
    </location>
</feature>
<evidence type="ECO:0000313" key="4">
    <source>
        <dbReference type="Proteomes" id="UP000294616"/>
    </source>
</evidence>
<sequence length="369" mass="42223">MRPRRKPLGLTSKFILVFNGIAVVVLLLSYLAPFIKPQMFWPIAFLGIAYPILLAVNILFIVFWLFRKASFALISLIAIGIGWSAINKNFGFNEAVPDTLERDTSTIRVMSYNVRMFHDDEGKDAQNQGDILELIKEVSPDVLCIQEFYSRTKGRNNMRKRYMEELGLNFSYFIPSARNDYDAYGIAIFSKYPITSSGNVDINTETGIVNKIVYSDINKEGKKFRIYNVHLQSVGFKQEDYDFIKKDIPTANVDVKSTRRIGSRLKLAYIKRNKQIDSLYSHTKGAKTPYIVAGDFNDTPLSYSVNKLSGDMQNAFVEKGRGFGITYNGAFPNFQIDYILASREFNVQNYQIVSKKLSDHYPIWSDLRL</sequence>
<dbReference type="InterPro" id="IPR005135">
    <property type="entry name" value="Endo/exonuclease/phosphatase"/>
</dbReference>
<feature type="transmembrane region" description="Helical" evidence="1">
    <location>
        <begin position="39"/>
        <end position="62"/>
    </location>
</feature>
<dbReference type="InterPro" id="IPR051916">
    <property type="entry name" value="GPI-anchor_lipid_remodeler"/>
</dbReference>
<dbReference type="SUPFAM" id="SSF56219">
    <property type="entry name" value="DNase I-like"/>
    <property type="match status" value="1"/>
</dbReference>
<proteinExistence type="predicted"/>
<feature type="transmembrane region" description="Helical" evidence="1">
    <location>
        <begin position="69"/>
        <end position="86"/>
    </location>
</feature>
<dbReference type="CDD" id="cd09084">
    <property type="entry name" value="EEP-2"/>
    <property type="match status" value="1"/>
</dbReference>
<dbReference type="GO" id="GO:0004527">
    <property type="term" value="F:exonuclease activity"/>
    <property type="evidence" value="ECO:0007669"/>
    <property type="project" value="UniProtKB-KW"/>
</dbReference>